<evidence type="ECO:0000256" key="4">
    <source>
        <dbReference type="ARBA" id="ARBA00022729"/>
    </source>
</evidence>
<dbReference type="GO" id="GO:0004497">
    <property type="term" value="F:monooxygenase activity"/>
    <property type="evidence" value="ECO:0007669"/>
    <property type="project" value="InterPro"/>
</dbReference>
<dbReference type="GO" id="GO:0005576">
    <property type="term" value="C:extracellular region"/>
    <property type="evidence" value="ECO:0007669"/>
    <property type="project" value="UniProtKB-SubCell"/>
</dbReference>
<feature type="signal peptide" evidence="5">
    <location>
        <begin position="1"/>
        <end position="23"/>
    </location>
</feature>
<comment type="caution">
    <text evidence="6">The sequence shown here is derived from an EMBL/GenBank/DDBJ whole genome shotgun (WGS) entry which is preliminary data.</text>
</comment>
<organism evidence="6 7">
    <name type="scientific">Phytophthora kernoviae</name>
    <dbReference type="NCBI Taxonomy" id="325452"/>
    <lineage>
        <taxon>Eukaryota</taxon>
        <taxon>Sar</taxon>
        <taxon>Stramenopiles</taxon>
        <taxon>Oomycota</taxon>
        <taxon>Peronosporomycetes</taxon>
        <taxon>Peronosporales</taxon>
        <taxon>Peronosporaceae</taxon>
        <taxon>Phytophthora</taxon>
    </lineage>
</organism>
<keyword evidence="3 5" id="KW-0964">Secreted</keyword>
<dbReference type="InterPro" id="IPR031825">
    <property type="entry name" value="RXLR"/>
</dbReference>
<accession>A0A421FZU4</accession>
<evidence type="ECO:0000313" key="7">
    <source>
        <dbReference type="Proteomes" id="UP000284657"/>
    </source>
</evidence>
<dbReference type="AlphaFoldDB" id="A0A421FZU4"/>
<dbReference type="Gene3D" id="1.10.630.10">
    <property type="entry name" value="Cytochrome P450"/>
    <property type="match status" value="1"/>
</dbReference>
<dbReference type="InterPro" id="IPR036396">
    <property type="entry name" value="Cyt_P450_sf"/>
</dbReference>
<gene>
    <name evidence="6" type="ORF">BBJ29_009885</name>
</gene>
<dbReference type="EMBL" id="MBAD02001220">
    <property type="protein sequence ID" value="RLN57060.1"/>
    <property type="molecule type" value="Genomic_DNA"/>
</dbReference>
<evidence type="ECO:0000256" key="1">
    <source>
        <dbReference type="ARBA" id="ARBA00004613"/>
    </source>
</evidence>
<comment type="function">
    <text evidence="5">Effector that suppresses plant defense responses during pathogen infection.</text>
</comment>
<comment type="subcellular location">
    <subcellularLocation>
        <location evidence="1 5">Secreted</location>
    </subcellularLocation>
</comment>
<dbReference type="GO" id="GO:0020037">
    <property type="term" value="F:heme binding"/>
    <property type="evidence" value="ECO:0007669"/>
    <property type="project" value="InterPro"/>
</dbReference>
<reference evidence="6 7" key="1">
    <citation type="submission" date="2018-07" db="EMBL/GenBank/DDBJ databases">
        <title>Genome sequencing of oomycete isolates from Chile give support for New Zealand origin for Phytophthora kernoviae and make available the first Nothophytophthora sp. genome.</title>
        <authorList>
            <person name="Studholme D.J."/>
            <person name="Sanfuentes E."/>
            <person name="Panda P."/>
            <person name="Hill R."/>
            <person name="Sambles C."/>
            <person name="Grant M."/>
            <person name="Williams N.M."/>
            <person name="Mcdougal R.L."/>
        </authorList>
    </citation>
    <scope>NUCLEOTIDE SEQUENCE [LARGE SCALE GENOMIC DNA]</scope>
    <source>
        <strain evidence="6">Chile7</strain>
    </source>
</reference>
<name>A0A421FZU4_9STRA</name>
<evidence type="ECO:0000256" key="2">
    <source>
        <dbReference type="ARBA" id="ARBA00010400"/>
    </source>
</evidence>
<sequence>MRVCYILLMAAATLFANSNAASAVTTADQKKLTNVVSGDLVQSTNEQVGGNGKRFLRSHKVVDDDDEERQGPWLFSNNKIMRLMQPDETYLFRKMANWKKKVHLNPHMEHKLRQELLTHLPKLGATKNYTPTIQDVQGIWYLEATINEALRLV</sequence>
<comment type="similarity">
    <text evidence="2 5">Belongs to the RxLR effector family.</text>
</comment>
<dbReference type="InterPro" id="IPR001128">
    <property type="entry name" value="Cyt_P450"/>
</dbReference>
<dbReference type="GO" id="GO:0005506">
    <property type="term" value="F:iron ion binding"/>
    <property type="evidence" value="ECO:0007669"/>
    <property type="project" value="InterPro"/>
</dbReference>
<comment type="domain">
    <text evidence="5">The RxLR-dEER motif acts to carry the protein into the host cell cytoplasm through binding to cell surface phosphatidylinositol-3-phosphate.</text>
</comment>
<dbReference type="SUPFAM" id="SSF48264">
    <property type="entry name" value="Cytochrome P450"/>
    <property type="match status" value="1"/>
</dbReference>
<evidence type="ECO:0000256" key="5">
    <source>
        <dbReference type="RuleBase" id="RU367124"/>
    </source>
</evidence>
<protein>
    <recommendedName>
        <fullName evidence="5">RxLR effector protein</fullName>
    </recommendedName>
</protein>
<evidence type="ECO:0000313" key="6">
    <source>
        <dbReference type="EMBL" id="RLN57060.1"/>
    </source>
</evidence>
<feature type="chain" id="PRO_5028516229" description="RxLR effector protein" evidence="5">
    <location>
        <begin position="24"/>
        <end position="153"/>
    </location>
</feature>
<keyword evidence="4 5" id="KW-0732">Signal</keyword>
<proteinExistence type="inferred from homology"/>
<dbReference type="Pfam" id="PF00067">
    <property type="entry name" value="p450"/>
    <property type="match status" value="1"/>
</dbReference>
<dbReference type="Pfam" id="PF16810">
    <property type="entry name" value="RXLR"/>
    <property type="match status" value="1"/>
</dbReference>
<dbReference type="GO" id="GO:0016705">
    <property type="term" value="F:oxidoreductase activity, acting on paired donors, with incorporation or reduction of molecular oxygen"/>
    <property type="evidence" value="ECO:0007669"/>
    <property type="project" value="InterPro"/>
</dbReference>
<evidence type="ECO:0000256" key="3">
    <source>
        <dbReference type="ARBA" id="ARBA00022525"/>
    </source>
</evidence>
<dbReference type="Proteomes" id="UP000284657">
    <property type="component" value="Unassembled WGS sequence"/>
</dbReference>